<dbReference type="KEGG" id="gfe:Gferi_16785"/>
<feature type="transmembrane region" description="Helical" evidence="1">
    <location>
        <begin position="48"/>
        <end position="66"/>
    </location>
</feature>
<dbReference type="Pfam" id="PF09578">
    <property type="entry name" value="Spore_YabQ"/>
    <property type="match status" value="1"/>
</dbReference>
<keyword evidence="3" id="KW-1185">Reference proteome</keyword>
<proteinExistence type="predicted"/>
<evidence type="ECO:0000313" key="3">
    <source>
        <dbReference type="Proteomes" id="UP000095743"/>
    </source>
</evidence>
<sequence>MGDFILEQLYIFFAATYGGMLIGFIYDLYRVFRGVFKPGKIATVIQDFFFWIVIAGVAMFVLLFSASGQIRFFSFLGFSLGMLLYYWTFSNIVIRTIRKVLRIIYKGIGKIVKTICYPFGLAKKQIKKMVLEIKVKLAWVPKIYHRLRNLPKKTFKKAKRYIMKILKKK</sequence>
<keyword evidence="1" id="KW-0812">Transmembrane</keyword>
<keyword evidence="1" id="KW-0472">Membrane</keyword>
<accession>A0A1D8GJI0</accession>
<reference evidence="2 3" key="1">
    <citation type="submission" date="2016-09" db="EMBL/GenBank/DDBJ databases">
        <title>Genomic analysis reveals versatility of anaerobic energy metabolism of Geosporobacter ferrireducens IRF9 of phylum Firmicutes.</title>
        <authorList>
            <person name="Kim S.-J."/>
        </authorList>
    </citation>
    <scope>NUCLEOTIDE SEQUENCE [LARGE SCALE GENOMIC DNA]</scope>
    <source>
        <strain evidence="2 3">IRF9</strain>
    </source>
</reference>
<dbReference type="NCBIfam" id="TIGR02893">
    <property type="entry name" value="spore_yabQ"/>
    <property type="match status" value="1"/>
</dbReference>
<name>A0A1D8GJI0_9FIRM</name>
<organism evidence="2 3">
    <name type="scientific">Geosporobacter ferrireducens</name>
    <dbReference type="NCBI Taxonomy" id="1424294"/>
    <lineage>
        <taxon>Bacteria</taxon>
        <taxon>Bacillati</taxon>
        <taxon>Bacillota</taxon>
        <taxon>Clostridia</taxon>
        <taxon>Peptostreptococcales</taxon>
        <taxon>Thermotaleaceae</taxon>
        <taxon>Geosporobacter</taxon>
    </lineage>
</organism>
<dbReference type="STRING" id="1424294.Gferi_16785"/>
<dbReference type="InterPro" id="IPR019074">
    <property type="entry name" value="YabQ"/>
</dbReference>
<dbReference type="EMBL" id="CP017269">
    <property type="protein sequence ID" value="AOT71066.1"/>
    <property type="molecule type" value="Genomic_DNA"/>
</dbReference>
<keyword evidence="1" id="KW-1133">Transmembrane helix</keyword>
<dbReference type="AlphaFoldDB" id="A0A1D8GJI0"/>
<evidence type="ECO:0000256" key="1">
    <source>
        <dbReference type="SAM" id="Phobius"/>
    </source>
</evidence>
<protein>
    <recommendedName>
        <fullName evidence="4">Spore cortex biosynthesis protein YabQ</fullName>
    </recommendedName>
</protein>
<evidence type="ECO:0000313" key="2">
    <source>
        <dbReference type="EMBL" id="AOT71066.1"/>
    </source>
</evidence>
<dbReference type="RefSeq" id="WP_069978506.1">
    <property type="nucleotide sequence ID" value="NZ_CP017269.1"/>
</dbReference>
<feature type="transmembrane region" description="Helical" evidence="1">
    <location>
        <begin position="72"/>
        <end position="94"/>
    </location>
</feature>
<dbReference type="Proteomes" id="UP000095743">
    <property type="component" value="Chromosome"/>
</dbReference>
<feature type="transmembrane region" description="Helical" evidence="1">
    <location>
        <begin position="6"/>
        <end position="28"/>
    </location>
</feature>
<evidence type="ECO:0008006" key="4">
    <source>
        <dbReference type="Google" id="ProtNLM"/>
    </source>
</evidence>
<gene>
    <name evidence="2" type="ORF">Gferi_16785</name>
</gene>